<comment type="caution">
    <text evidence="2">The sequence shown here is derived from an EMBL/GenBank/DDBJ whole genome shotgun (WGS) entry which is preliminary data.</text>
</comment>
<evidence type="ECO:0000313" key="2">
    <source>
        <dbReference type="EMBL" id="CAD0009751.1"/>
    </source>
</evidence>
<feature type="chain" id="PRO_5027542365" description="Lipocalin-like domain-containing protein" evidence="1">
    <location>
        <begin position="20"/>
        <end position="163"/>
    </location>
</feature>
<evidence type="ECO:0000313" key="3">
    <source>
        <dbReference type="Proteomes" id="UP000530060"/>
    </source>
</evidence>
<keyword evidence="3" id="KW-1185">Reference proteome</keyword>
<evidence type="ECO:0000256" key="1">
    <source>
        <dbReference type="SAM" id="SignalP"/>
    </source>
</evidence>
<name>A0A6V6ZD69_9FLAO</name>
<organism evidence="2 3">
    <name type="scientific">Flavobacterium salmonis</name>
    <dbReference type="NCBI Taxonomy" id="2654844"/>
    <lineage>
        <taxon>Bacteria</taxon>
        <taxon>Pseudomonadati</taxon>
        <taxon>Bacteroidota</taxon>
        <taxon>Flavobacteriia</taxon>
        <taxon>Flavobacteriales</taxon>
        <taxon>Flavobacteriaceae</taxon>
        <taxon>Flavobacterium</taxon>
    </lineage>
</organism>
<proteinExistence type="predicted"/>
<evidence type="ECO:0008006" key="4">
    <source>
        <dbReference type="Google" id="ProtNLM"/>
    </source>
</evidence>
<dbReference type="EMBL" id="CAIJDP010000112">
    <property type="protein sequence ID" value="CAD0009751.1"/>
    <property type="molecule type" value="Genomic_DNA"/>
</dbReference>
<reference evidence="2 3" key="1">
    <citation type="submission" date="2020-06" db="EMBL/GenBank/DDBJ databases">
        <authorList>
            <person name="Criscuolo A."/>
        </authorList>
    </citation>
    <scope>NUCLEOTIDE SEQUENCE [LARGE SCALE GENOMIC DNA]</scope>
    <source>
        <strain evidence="3">CIP 111411</strain>
    </source>
</reference>
<gene>
    <name evidence="2" type="ORF">FLAT13_05078</name>
</gene>
<keyword evidence="1" id="KW-0732">Signal</keyword>
<dbReference type="AlphaFoldDB" id="A0A6V6ZD69"/>
<feature type="signal peptide" evidence="1">
    <location>
        <begin position="1"/>
        <end position="19"/>
    </location>
</feature>
<dbReference type="RefSeq" id="WP_180910967.1">
    <property type="nucleotide sequence ID" value="NZ_CAIJDP010000112.1"/>
</dbReference>
<dbReference type="Proteomes" id="UP000530060">
    <property type="component" value="Unassembled WGS sequence"/>
</dbReference>
<accession>A0A6V6ZD69</accession>
<protein>
    <recommendedName>
        <fullName evidence="4">Lipocalin-like domain-containing protein</fullName>
    </recommendedName>
</protein>
<sequence length="163" mass="19410">MKKFIILFLTVILSFSMYSQNSISKKKVQNFFKELIVQKKNGKFSIPSSESLIFNDIDSSYYKKDTIIAFRYKSKHKDLCKSVNWTFYKKNTFIRSSSSLCKEPPTNSVSKYPDDYYTIAVYNVENEIMFDVLRYDKMIMESFKVILVEESEEYSKITLYRRL</sequence>